<dbReference type="InterPro" id="IPR016024">
    <property type="entry name" value="ARM-type_fold"/>
</dbReference>
<evidence type="ECO:0000256" key="2">
    <source>
        <dbReference type="ARBA" id="ARBA00023002"/>
    </source>
</evidence>
<dbReference type="Pfam" id="PF00676">
    <property type="entry name" value="E1_dh"/>
    <property type="match status" value="1"/>
</dbReference>
<dbReference type="NCBIfam" id="TIGR03182">
    <property type="entry name" value="PDH_E1_alph_y"/>
    <property type="match status" value="1"/>
</dbReference>
<name>A0A8H5H8F2_9AGAR</name>
<dbReference type="InterPro" id="IPR001017">
    <property type="entry name" value="DH_E1"/>
</dbReference>
<dbReference type="OrthoDB" id="10256198at2759"/>
<dbReference type="InterPro" id="IPR017597">
    <property type="entry name" value="Pyrv_DH_E1_asu_subgrp-y"/>
</dbReference>
<feature type="compositionally biased region" description="Low complexity" evidence="6">
    <location>
        <begin position="186"/>
        <end position="198"/>
    </location>
</feature>
<dbReference type="FunFam" id="3.40.50.970:FF:000013">
    <property type="entry name" value="Pyruvate dehydrogenase E1 component subunit alpha"/>
    <property type="match status" value="1"/>
</dbReference>
<dbReference type="PANTHER" id="PTHR11516:SF60">
    <property type="entry name" value="PYRUVATE DEHYDROGENASE E1 COMPONENT SUBUNIT ALPHA"/>
    <property type="match status" value="1"/>
</dbReference>
<dbReference type="Gene3D" id="1.25.10.10">
    <property type="entry name" value="Leucine-rich Repeat Variant"/>
    <property type="match status" value="3"/>
</dbReference>
<feature type="compositionally biased region" description="Acidic residues" evidence="6">
    <location>
        <begin position="469"/>
        <end position="484"/>
    </location>
</feature>
<dbReference type="PANTHER" id="PTHR11516">
    <property type="entry name" value="PYRUVATE DEHYDROGENASE E1 COMPONENT, ALPHA SUBUNIT BACTERIAL AND ORGANELLAR"/>
    <property type="match status" value="1"/>
</dbReference>
<keyword evidence="3 5" id="KW-0786">Thiamine pyrophosphate</keyword>
<feature type="region of interest" description="Disordered" evidence="6">
    <location>
        <begin position="170"/>
        <end position="206"/>
    </location>
</feature>
<feature type="domain" description="Dehydrogenase E1 component" evidence="7">
    <location>
        <begin position="1041"/>
        <end position="1337"/>
    </location>
</feature>
<evidence type="ECO:0000313" key="9">
    <source>
        <dbReference type="Proteomes" id="UP000565441"/>
    </source>
</evidence>
<evidence type="ECO:0000313" key="8">
    <source>
        <dbReference type="EMBL" id="KAF5378315.1"/>
    </source>
</evidence>
<comment type="catalytic activity">
    <reaction evidence="5">
        <text>N(6)-[(R)-lipoyl]-L-lysyl-[protein] + pyruvate + H(+) = N(6)-[(R)-S(8)-acetyldihydrolipoyl]-L-lysyl-[protein] + CO2</text>
        <dbReference type="Rhea" id="RHEA:19189"/>
        <dbReference type="Rhea" id="RHEA-COMP:10474"/>
        <dbReference type="Rhea" id="RHEA-COMP:10478"/>
        <dbReference type="ChEBI" id="CHEBI:15361"/>
        <dbReference type="ChEBI" id="CHEBI:15378"/>
        <dbReference type="ChEBI" id="CHEBI:16526"/>
        <dbReference type="ChEBI" id="CHEBI:83099"/>
        <dbReference type="ChEBI" id="CHEBI:83111"/>
        <dbReference type="EC" id="1.2.4.1"/>
    </reaction>
</comment>
<dbReference type="SUPFAM" id="SSF52518">
    <property type="entry name" value="Thiamin diphosphate-binding fold (THDP-binding)"/>
    <property type="match status" value="1"/>
</dbReference>
<gene>
    <name evidence="8" type="ORF">D9615_008804</name>
</gene>
<comment type="caution">
    <text evidence="8">The sequence shown here is derived from an EMBL/GenBank/DDBJ whole genome shotgun (WGS) entry which is preliminary data.</text>
</comment>
<feature type="region of interest" description="Disordered" evidence="6">
    <location>
        <begin position="638"/>
        <end position="673"/>
    </location>
</feature>
<dbReference type="GO" id="GO:0006086">
    <property type="term" value="P:pyruvate decarboxylation to acetyl-CoA"/>
    <property type="evidence" value="ECO:0007669"/>
    <property type="project" value="InterPro"/>
</dbReference>
<evidence type="ECO:0000256" key="1">
    <source>
        <dbReference type="ARBA" id="ARBA00001964"/>
    </source>
</evidence>
<reference evidence="8 9" key="1">
    <citation type="journal article" date="2020" name="ISME J.">
        <title>Uncovering the hidden diversity of litter-decomposition mechanisms in mushroom-forming fungi.</title>
        <authorList>
            <person name="Floudas D."/>
            <person name="Bentzer J."/>
            <person name="Ahren D."/>
            <person name="Johansson T."/>
            <person name="Persson P."/>
            <person name="Tunlid A."/>
        </authorList>
    </citation>
    <scope>NUCLEOTIDE SEQUENCE [LARGE SCALE GENOMIC DNA]</scope>
    <source>
        <strain evidence="8 9">CBS 661.87</strain>
    </source>
</reference>
<organism evidence="8 9">
    <name type="scientific">Tricholomella constricta</name>
    <dbReference type="NCBI Taxonomy" id="117010"/>
    <lineage>
        <taxon>Eukaryota</taxon>
        <taxon>Fungi</taxon>
        <taxon>Dikarya</taxon>
        <taxon>Basidiomycota</taxon>
        <taxon>Agaricomycotina</taxon>
        <taxon>Agaricomycetes</taxon>
        <taxon>Agaricomycetidae</taxon>
        <taxon>Agaricales</taxon>
        <taxon>Tricholomatineae</taxon>
        <taxon>Lyophyllaceae</taxon>
        <taxon>Tricholomella</taxon>
    </lineage>
</organism>
<feature type="region of interest" description="Disordered" evidence="6">
    <location>
        <begin position="510"/>
        <end position="573"/>
    </location>
</feature>
<dbReference type="EMBL" id="JAACJP010000020">
    <property type="protein sequence ID" value="KAF5378315.1"/>
    <property type="molecule type" value="Genomic_DNA"/>
</dbReference>
<keyword evidence="4 5" id="KW-0670">Pyruvate</keyword>
<feature type="region of interest" description="Disordered" evidence="6">
    <location>
        <begin position="420"/>
        <end position="484"/>
    </location>
</feature>
<evidence type="ECO:0000256" key="4">
    <source>
        <dbReference type="ARBA" id="ARBA00023317"/>
    </source>
</evidence>
<feature type="region of interest" description="Disordered" evidence="6">
    <location>
        <begin position="303"/>
        <end position="340"/>
    </location>
</feature>
<evidence type="ECO:0000256" key="6">
    <source>
        <dbReference type="SAM" id="MobiDB-lite"/>
    </source>
</evidence>
<dbReference type="InterPro" id="IPR050642">
    <property type="entry name" value="PDH_E1_Alpha_Subunit"/>
</dbReference>
<keyword evidence="2 5" id="KW-0560">Oxidoreductase</keyword>
<keyword evidence="9" id="KW-1185">Reference proteome</keyword>
<feature type="compositionally biased region" description="Gly residues" evidence="6">
    <location>
        <begin position="648"/>
        <end position="668"/>
    </location>
</feature>
<dbReference type="SUPFAM" id="SSF48371">
    <property type="entry name" value="ARM repeat"/>
    <property type="match status" value="2"/>
</dbReference>
<dbReference type="GO" id="GO:0004739">
    <property type="term" value="F:pyruvate dehydrogenase (acetyl-transferring) activity"/>
    <property type="evidence" value="ECO:0007669"/>
    <property type="project" value="UniProtKB-UniRule"/>
</dbReference>
<accession>A0A8H5H8F2</accession>
<comment type="cofactor">
    <cofactor evidence="1 5">
        <name>thiamine diphosphate</name>
        <dbReference type="ChEBI" id="CHEBI:58937"/>
    </cofactor>
</comment>
<evidence type="ECO:0000256" key="5">
    <source>
        <dbReference type="RuleBase" id="RU361139"/>
    </source>
</evidence>
<dbReference type="EC" id="1.2.4.1" evidence="5"/>
<dbReference type="InterPro" id="IPR029061">
    <property type="entry name" value="THDP-binding"/>
</dbReference>
<dbReference type="Gene3D" id="3.40.50.970">
    <property type="match status" value="1"/>
</dbReference>
<dbReference type="CDD" id="cd02000">
    <property type="entry name" value="TPP_E1_PDC_ADC_BCADC"/>
    <property type="match status" value="1"/>
</dbReference>
<protein>
    <recommendedName>
        <fullName evidence="5">Pyruvate dehydrogenase E1 component subunit alpha</fullName>
        <ecNumber evidence="5">1.2.4.1</ecNumber>
    </recommendedName>
</protein>
<feature type="compositionally biased region" description="Low complexity" evidence="6">
    <location>
        <begin position="552"/>
        <end position="564"/>
    </location>
</feature>
<proteinExistence type="predicted"/>
<sequence>MALRNVKNNVIGNPSAKLQLARDPFFVTNLIDCLNYLDPRVRIEAAHVVASLSYGSDEALLSLLRANAPRAFLFAIAHFQPNDPPALLPAFTRALRALAVSIADVVGPSQHALGPQSSIAKHDAKEALDFLFHLDTLDTLLPLLALPTATSVPTSIAQLLAAAVRDRPHRRAVSEWLPPPDRPKDTATTTTTTTTNNNKARRGWEKASAAPVGPAWLARILTGLLNTRDVKLQEAALSALAALAKDNPDVAVPLSKPTTADREREPTPAPLSTVLALATSRVPDVQLAACLCATHILRATTPTPPPAHVHAPSPARLSALHTPFPGPGPAQSQGQAGDDTASRTVMHIVNRIIDSGNPQTQSQPQPQPQSQTQSLKLKTRACWVLLADDTALCQAAFDRGCLTRLLALLSSLPAPPGVLPRALRGLPGPPGDEGAGAGAGAGEGSGAEVGSKVAGKGVGFGERARAREGEEEEEEEEWEWDEPESVAALREAALTAIAAISLFDNDVRRALTESPSPPPPSSTTTTSSSTAPYPFPNTTLTTASGSPPPPSSTTTTTSTSTSTGTGSGTGTGAGTPPFLQLLLVSLVHPAPGVRYAACQCVRALSRAVAVLRTNIVDSGLGMGVWRVCVKGRSNADSKAKAKDLGSETGTGAGAGAGTEKGKGMGMGKGKGKGPGEDKRVLGAGLAAVCNLVNDFSPLRGVLLGDGLLERMREVLGYEEAALRTSALWAVKNLVCRSGGAVKRRVGAVVGWARVLRLVDDPDVGVREQALNVLRNFAENEEGVELLIDGVGAEALLDAVAVSLRAPNEDVVLQAAYLLANLANGAPKHQERILAHPQVLPALHAALTAASALPLPSPSPFPASASASAFASSSRAEARGPIVDCVAQLARVGPAQVRAAGFEGALRHVCEWGAGGLMRGGWGTDEELVDKARTALDWFGGWTNKDVSETNKFDFLGLEAFVPDSLIMASSLARLSVSRKLPLRGVRAIQTSADTTQLQGTPGEGSQPFTVKLHPDSFRSYKCDVPELEVEVSKDQLLKMYRQMQLMRRMEMASDALYKAKLIRGFCHLATGQEAVAVGLEHGIVPNDRVITAYRCHPFAVLRGGTVAGVISELLGRKTGMSHGKGGSMHIFTPTFFGGNGIVGAQVPIGAGVAFAQKYMEEKHATFALYGDGASNQGQVFEAFNMAKLWNLPAIFICENNKYGMGTSAERSSANTEYFTRGDKIPGLQVNGMDIIATLQAVRFARKWAVDEQKGPLLLEFVTYRYGGHSMSDPGTTYRTREEVQRMRSTQDPIRGLQRYIEEWGLASEQELKLLDKDAKAEVDAAVEVAKAAPEPETKDLWTDIYFKGTEPPFMRGREREEVLSV</sequence>
<evidence type="ECO:0000259" key="7">
    <source>
        <dbReference type="Pfam" id="PF00676"/>
    </source>
</evidence>
<dbReference type="InterPro" id="IPR011989">
    <property type="entry name" value="ARM-like"/>
</dbReference>
<comment type="function">
    <text evidence="5">The pyruvate dehydrogenase complex catalyzes the overall conversion of pyruvate to acetyl-CoA and CO(2).</text>
</comment>
<dbReference type="Proteomes" id="UP000565441">
    <property type="component" value="Unassembled WGS sequence"/>
</dbReference>
<evidence type="ECO:0000256" key="3">
    <source>
        <dbReference type="ARBA" id="ARBA00023052"/>
    </source>
</evidence>
<feature type="compositionally biased region" description="Gly residues" evidence="6">
    <location>
        <begin position="431"/>
        <end position="447"/>
    </location>
</feature>